<name>A0A1J4K6S5_9EUKA</name>
<dbReference type="SUPFAM" id="SSF81995">
    <property type="entry name" value="beta-sandwich domain of Sec23/24"/>
    <property type="match status" value="1"/>
</dbReference>
<dbReference type="EMBL" id="MLAK01000768">
    <property type="protein sequence ID" value="OHT05157.1"/>
    <property type="molecule type" value="Genomic_DNA"/>
</dbReference>
<evidence type="ECO:0000313" key="2">
    <source>
        <dbReference type="Proteomes" id="UP000179807"/>
    </source>
</evidence>
<dbReference type="OrthoDB" id="49016at2759"/>
<dbReference type="Proteomes" id="UP000179807">
    <property type="component" value="Unassembled WGS sequence"/>
</dbReference>
<dbReference type="GeneID" id="94840115"/>
<dbReference type="InterPro" id="IPR050550">
    <property type="entry name" value="SEC23_SEC24_subfamily"/>
</dbReference>
<protein>
    <submittedName>
        <fullName evidence="1">Uncharacterized protein</fullName>
    </submittedName>
</protein>
<dbReference type="Gene3D" id="2.60.40.1670">
    <property type="entry name" value="beta-sandwich domain of Sec23/24"/>
    <property type="match status" value="1"/>
</dbReference>
<dbReference type="VEuPathDB" id="TrichDB:TRFO_27229"/>
<dbReference type="GO" id="GO:0070971">
    <property type="term" value="C:endoplasmic reticulum exit site"/>
    <property type="evidence" value="ECO:0007669"/>
    <property type="project" value="TreeGrafter"/>
</dbReference>
<dbReference type="PANTHER" id="PTHR13803">
    <property type="entry name" value="SEC24-RELATED PROTEIN"/>
    <property type="match status" value="1"/>
</dbReference>
<gene>
    <name evidence="1" type="ORF">TRFO_27229</name>
</gene>
<accession>A0A1J4K6S5</accession>
<dbReference type="GO" id="GO:0000149">
    <property type="term" value="F:SNARE binding"/>
    <property type="evidence" value="ECO:0007669"/>
    <property type="project" value="TreeGrafter"/>
</dbReference>
<dbReference type="GO" id="GO:0030127">
    <property type="term" value="C:COPII vesicle coat"/>
    <property type="evidence" value="ECO:0007669"/>
    <property type="project" value="TreeGrafter"/>
</dbReference>
<evidence type="ECO:0000313" key="1">
    <source>
        <dbReference type="EMBL" id="OHT05157.1"/>
    </source>
</evidence>
<dbReference type="GO" id="GO:0008270">
    <property type="term" value="F:zinc ion binding"/>
    <property type="evidence" value="ECO:0007669"/>
    <property type="project" value="TreeGrafter"/>
</dbReference>
<organism evidence="1 2">
    <name type="scientific">Tritrichomonas foetus</name>
    <dbReference type="NCBI Taxonomy" id="1144522"/>
    <lineage>
        <taxon>Eukaryota</taxon>
        <taxon>Metamonada</taxon>
        <taxon>Parabasalia</taxon>
        <taxon>Tritrichomonadida</taxon>
        <taxon>Tritrichomonadidae</taxon>
        <taxon>Tritrichomonas</taxon>
    </lineage>
</organism>
<dbReference type="SUPFAM" id="SSF53300">
    <property type="entry name" value="vWA-like"/>
    <property type="match status" value="1"/>
</dbReference>
<dbReference type="PANTHER" id="PTHR13803:SF4">
    <property type="entry name" value="SECRETORY 24CD, ISOFORM C"/>
    <property type="match status" value="1"/>
</dbReference>
<keyword evidence="2" id="KW-1185">Reference proteome</keyword>
<reference evidence="1" key="1">
    <citation type="submission" date="2016-10" db="EMBL/GenBank/DDBJ databases">
        <authorList>
            <person name="Benchimol M."/>
            <person name="Almeida L.G."/>
            <person name="Vasconcelos A.T."/>
            <person name="Perreira-Neves A."/>
            <person name="Rosa I.A."/>
            <person name="Tasca T."/>
            <person name="Bogo M.R."/>
            <person name="de Souza W."/>
        </authorList>
    </citation>
    <scope>NUCLEOTIDE SEQUENCE [LARGE SCALE GENOMIC DNA]</scope>
    <source>
        <strain evidence="1">K</strain>
    </source>
</reference>
<dbReference type="InterPro" id="IPR036465">
    <property type="entry name" value="vWFA_dom_sf"/>
</dbReference>
<dbReference type="GO" id="GO:0090110">
    <property type="term" value="P:COPII-coated vesicle cargo loading"/>
    <property type="evidence" value="ECO:0007669"/>
    <property type="project" value="TreeGrafter"/>
</dbReference>
<proteinExistence type="predicted"/>
<dbReference type="AlphaFoldDB" id="A0A1J4K6S5"/>
<dbReference type="Gene3D" id="1.20.120.730">
    <property type="entry name" value="Sec23/Sec24 helical domain"/>
    <property type="match status" value="1"/>
</dbReference>
<dbReference type="Gene3D" id="3.40.50.410">
    <property type="entry name" value="von Willebrand factor, type A domain"/>
    <property type="match status" value="1"/>
</dbReference>
<dbReference type="Gene3D" id="2.30.30.380">
    <property type="entry name" value="Zn-finger domain of Sec23/24"/>
    <property type="match status" value="1"/>
</dbReference>
<dbReference type="RefSeq" id="XP_068358293.1">
    <property type="nucleotide sequence ID" value="XM_068505411.1"/>
</dbReference>
<comment type="caution">
    <text evidence="1">The sequence shown here is derived from an EMBL/GenBank/DDBJ whole genome shotgun (WGS) entry which is preliminary data.</text>
</comment>
<sequence>MISSCTANQPDYSPWESEYMNDIQHGVFNNGPPSSVVQSISPYIPDNVSLFQKLQIPLGIVIDPLPDTPIKKLSYSGKCRKCGAYSTPFHERSNICPFCLKTQSVFFHPVSEYIYDCLAPESSVHLKESGPRILFLIHNTFYEQNSTENNFNLVFIETLEAILNEFPDRKDDNFEFGLILFDSTIQIFLPYKNTLTVLSDLSSEIPVFDKDKVFTTNVNSITKILKESKKRMKTSGNCFYEALEIGRKILDKKGGIILASCLGRPDLLMKIYSKEKIETNELLKIPQNEIGNKITKIANDCHISGISLELFLSPKSGKSFNINNNNNNNIRDKNELNKVEFVNSTFLGVTCCLTGGSLHFFHPNLNIKEKLRVELINFLKTDCVFDVFASFKFRKKEIQISKIYENAIHHHKFSYFPVFQKGKTFSLELSVKKLVQNGFGEIIFLFTNSKRERIVRVISFRLLPTNLIENVINFTNPIILGCIFLKNICRFIMNTNFQAGFHYFNQLYTKIYNELSKKTHKFIFEKLCSSLKSSFLFLNSSTTTLNVDLINDTNITASSLDSIITFLINVRPMNLIDSTLFLYPRKLYSKGNFLVIIHYYDKVLMINEDNERKEFLIHDSFQLSKKELPVYHIDIMNVNQ</sequence>